<evidence type="ECO:0000313" key="3">
    <source>
        <dbReference type="Proteomes" id="UP000789405"/>
    </source>
</evidence>
<feature type="region of interest" description="Disordered" evidence="1">
    <location>
        <begin position="35"/>
        <end position="54"/>
    </location>
</feature>
<gene>
    <name evidence="2" type="ORF">DERYTH_LOCUS6093</name>
</gene>
<dbReference type="AlphaFoldDB" id="A0A9N9BLM5"/>
<reference evidence="2" key="1">
    <citation type="submission" date="2021-06" db="EMBL/GenBank/DDBJ databases">
        <authorList>
            <person name="Kallberg Y."/>
            <person name="Tangrot J."/>
            <person name="Rosling A."/>
        </authorList>
    </citation>
    <scope>NUCLEOTIDE SEQUENCE</scope>
    <source>
        <strain evidence="2">MA453B</strain>
    </source>
</reference>
<feature type="non-terminal residue" evidence="2">
    <location>
        <position position="98"/>
    </location>
</feature>
<comment type="caution">
    <text evidence="2">The sequence shown here is derived from an EMBL/GenBank/DDBJ whole genome shotgun (WGS) entry which is preliminary data.</text>
</comment>
<organism evidence="2 3">
    <name type="scientific">Dentiscutata erythropus</name>
    <dbReference type="NCBI Taxonomy" id="1348616"/>
    <lineage>
        <taxon>Eukaryota</taxon>
        <taxon>Fungi</taxon>
        <taxon>Fungi incertae sedis</taxon>
        <taxon>Mucoromycota</taxon>
        <taxon>Glomeromycotina</taxon>
        <taxon>Glomeromycetes</taxon>
        <taxon>Diversisporales</taxon>
        <taxon>Gigasporaceae</taxon>
        <taxon>Dentiscutata</taxon>
    </lineage>
</organism>
<accession>A0A9N9BLM5</accession>
<name>A0A9N9BLM5_9GLOM</name>
<keyword evidence="3" id="KW-1185">Reference proteome</keyword>
<evidence type="ECO:0000313" key="2">
    <source>
        <dbReference type="EMBL" id="CAG8568622.1"/>
    </source>
</evidence>
<proteinExistence type="predicted"/>
<dbReference type="EMBL" id="CAJVPY010002676">
    <property type="protein sequence ID" value="CAG8568622.1"/>
    <property type="molecule type" value="Genomic_DNA"/>
</dbReference>
<dbReference type="Proteomes" id="UP000789405">
    <property type="component" value="Unassembled WGS sequence"/>
</dbReference>
<evidence type="ECO:0000256" key="1">
    <source>
        <dbReference type="SAM" id="MobiDB-lite"/>
    </source>
</evidence>
<protein>
    <submittedName>
        <fullName evidence="2">19509_t:CDS:1</fullName>
    </submittedName>
</protein>
<sequence length="98" mass="10873">KSVAQTKKALELTFSYPFKDVLKILQIDCTSLEISEDEASPKKHGRKSSDKRYSSLATKIPKFKINKLPPWAVRRDAIRMSSSASGSSSSDLAITLEI</sequence>